<keyword evidence="8" id="KW-0223">Dioxygenase</keyword>
<dbReference type="InterPro" id="IPR045054">
    <property type="entry name" value="P4HA-like"/>
</dbReference>
<evidence type="ECO:0000256" key="7">
    <source>
        <dbReference type="ARBA" id="ARBA00022896"/>
    </source>
</evidence>
<dbReference type="InterPro" id="IPR044862">
    <property type="entry name" value="Pro_4_hyd_alph_FE2OG_OXY"/>
</dbReference>
<dbReference type="OrthoDB" id="420380at2759"/>
<dbReference type="PANTHER" id="PTHR10869">
    <property type="entry name" value="PROLYL 4-HYDROXYLASE ALPHA SUBUNIT"/>
    <property type="match status" value="1"/>
</dbReference>
<dbReference type="Pfam" id="PF08336">
    <property type="entry name" value="P4Ha_N"/>
    <property type="match status" value="1"/>
</dbReference>
<keyword evidence="10" id="KW-0408">Iron</keyword>
<gene>
    <name evidence="13" type="ORF">TCAL_01746</name>
</gene>
<dbReference type="InterPro" id="IPR013547">
    <property type="entry name" value="P4H_N"/>
</dbReference>
<dbReference type="EMBL" id="VCGU01000003">
    <property type="protein sequence ID" value="TRY78772.1"/>
    <property type="molecule type" value="Genomic_DNA"/>
</dbReference>
<dbReference type="Proteomes" id="UP000318571">
    <property type="component" value="Chromosome 11"/>
</dbReference>
<evidence type="ECO:0000256" key="9">
    <source>
        <dbReference type="ARBA" id="ARBA00023002"/>
    </source>
</evidence>
<dbReference type="PROSITE" id="PS51471">
    <property type="entry name" value="FE2OG_OXY"/>
    <property type="match status" value="1"/>
</dbReference>
<dbReference type="Gene3D" id="6.10.140.1460">
    <property type="match status" value="1"/>
</dbReference>
<dbReference type="SMART" id="SM00702">
    <property type="entry name" value="P4Hc"/>
    <property type="match status" value="1"/>
</dbReference>
<proteinExistence type="inferred from homology"/>
<dbReference type="GO" id="GO:0005788">
    <property type="term" value="C:endoplasmic reticulum lumen"/>
    <property type="evidence" value="ECO:0007669"/>
    <property type="project" value="UniProtKB-SubCell"/>
</dbReference>
<evidence type="ECO:0000256" key="10">
    <source>
        <dbReference type="ARBA" id="ARBA00023004"/>
    </source>
</evidence>
<evidence type="ECO:0000256" key="3">
    <source>
        <dbReference type="ARBA" id="ARBA00004319"/>
    </source>
</evidence>
<evidence type="ECO:0000256" key="8">
    <source>
        <dbReference type="ARBA" id="ARBA00022964"/>
    </source>
</evidence>
<dbReference type="GO" id="GO:0005506">
    <property type="term" value="F:iron ion binding"/>
    <property type="evidence" value="ECO:0007669"/>
    <property type="project" value="InterPro"/>
</dbReference>
<dbReference type="InterPro" id="IPR006620">
    <property type="entry name" value="Pro_4_hyd_alph"/>
</dbReference>
<evidence type="ECO:0000313" key="14">
    <source>
        <dbReference type="Proteomes" id="UP000318571"/>
    </source>
</evidence>
<keyword evidence="11" id="KW-0732">Signal</keyword>
<comment type="cofactor">
    <cofactor evidence="1">
        <name>L-ascorbate</name>
        <dbReference type="ChEBI" id="CHEBI:38290"/>
    </cofactor>
</comment>
<evidence type="ECO:0000256" key="11">
    <source>
        <dbReference type="SAM" id="SignalP"/>
    </source>
</evidence>
<keyword evidence="9" id="KW-0560">Oxidoreductase</keyword>
<comment type="subcellular location">
    <subcellularLocation>
        <location evidence="3">Endoplasmic reticulum lumen</location>
    </subcellularLocation>
</comment>
<dbReference type="Pfam" id="PF13640">
    <property type="entry name" value="2OG-FeII_Oxy_3"/>
    <property type="match status" value="1"/>
</dbReference>
<name>A0A553PM73_TIGCA</name>
<feature type="chain" id="PRO_5021783005" description="procollagen-proline 4-dioxygenase" evidence="11">
    <location>
        <begin position="22"/>
        <end position="591"/>
    </location>
</feature>
<sequence>MRSVQVLCLVIFSVIFKPTNGQIKIEKKKEFITQDRDETELEKEIYTSTQQLEQFFLTEQRYVEDVKAIIDKKLVSVDAQGALGAYVASYEDIIGEQDEDETFMHNPLNVYNLIRHVAVGWGIIEDTLEKEKSTKGGNLPKRCKRVLARRKRDHVPGAADLDGVAVGIVRLHDYYKFNTTSFVEEGIFETDEWRAETNGDLTVWDAFKIGVKGTNQMLLGSGIDIMLNALEKAKADGMVTTPPFIEALDLKVLKNLIKTAKTVHDQKLDRWGPRTATHSTNSIPYDKRLAKKKKFASPKLSEVVLNNARIIDSGTEKEQYMNLCRGIDLRPEDVKSKLYCKYEHRNKPYYMYGPRKIEIVSLKPYIAVLHEFITPSESEEIISKSTPKLKRSQMVGQRLNGTLDDRRVSEQTWLTEKDANATMRLTHRIDTFLDLESGSTNHSELYQVANYGLAGQYDVHYDQVLMDKRHMQNREVFNMFAGDRMASLMGYLSDVAAGGHTVFPLVGAYIKPIKGAMVIWWNMDQAGGHDVLTRHGGCPVMIGSKWITNKWVRAHSQMFKRPCPKYTGRQIREFRNIDPMNKQRGGFFSDP</sequence>
<evidence type="ECO:0000256" key="1">
    <source>
        <dbReference type="ARBA" id="ARBA00001961"/>
    </source>
</evidence>
<accession>A0A553PM73</accession>
<feature type="signal peptide" evidence="11">
    <location>
        <begin position="1"/>
        <end position="21"/>
    </location>
</feature>
<reference evidence="13 14" key="1">
    <citation type="journal article" date="2018" name="Nat. Ecol. Evol.">
        <title>Genomic signatures of mitonuclear coevolution across populations of Tigriopus californicus.</title>
        <authorList>
            <person name="Barreto F.S."/>
            <person name="Watson E.T."/>
            <person name="Lima T.G."/>
            <person name="Willett C.S."/>
            <person name="Edmands S."/>
            <person name="Li W."/>
            <person name="Burton R.S."/>
        </authorList>
    </citation>
    <scope>NUCLEOTIDE SEQUENCE [LARGE SCALE GENOMIC DNA]</scope>
    <source>
        <strain evidence="13 14">San Diego</strain>
    </source>
</reference>
<dbReference type="EC" id="1.14.11.2" evidence="5"/>
<dbReference type="AlphaFoldDB" id="A0A553PM73"/>
<comment type="function">
    <text evidence="2">Catalyzes the post-translational formation of 4-hydroxyproline in -Xaa-Pro-Gly- sequences in collagens and other proteins.</text>
</comment>
<comment type="caution">
    <text evidence="13">The sequence shown here is derived from an EMBL/GenBank/DDBJ whole genome shotgun (WGS) entry which is preliminary data.</text>
</comment>
<comment type="similarity">
    <text evidence="4">Belongs to the P4HA family.</text>
</comment>
<keyword evidence="7" id="KW-0847">Vitamin C</keyword>
<feature type="domain" description="Fe2OG dioxygenase" evidence="12">
    <location>
        <begin position="440"/>
        <end position="554"/>
    </location>
</feature>
<keyword evidence="6" id="KW-0479">Metal-binding</keyword>
<dbReference type="OMA" id="MFRWPCV"/>
<dbReference type="PANTHER" id="PTHR10869:SF244">
    <property type="entry name" value="PROLYL 4-HYDROXYLASE SUBUNIT ALPHA-2"/>
    <property type="match status" value="1"/>
</dbReference>
<dbReference type="Gene3D" id="2.60.120.620">
    <property type="entry name" value="q2cbj1_9rhob like domain"/>
    <property type="match status" value="1"/>
</dbReference>
<evidence type="ECO:0000256" key="6">
    <source>
        <dbReference type="ARBA" id="ARBA00022723"/>
    </source>
</evidence>
<organism evidence="13 14">
    <name type="scientific">Tigriopus californicus</name>
    <name type="common">Marine copepod</name>
    <dbReference type="NCBI Taxonomy" id="6832"/>
    <lineage>
        <taxon>Eukaryota</taxon>
        <taxon>Metazoa</taxon>
        <taxon>Ecdysozoa</taxon>
        <taxon>Arthropoda</taxon>
        <taxon>Crustacea</taxon>
        <taxon>Multicrustacea</taxon>
        <taxon>Hexanauplia</taxon>
        <taxon>Copepoda</taxon>
        <taxon>Harpacticoida</taxon>
        <taxon>Harpacticidae</taxon>
        <taxon>Tigriopus</taxon>
    </lineage>
</organism>
<evidence type="ECO:0000259" key="12">
    <source>
        <dbReference type="PROSITE" id="PS51471"/>
    </source>
</evidence>
<evidence type="ECO:0000256" key="4">
    <source>
        <dbReference type="ARBA" id="ARBA00006511"/>
    </source>
</evidence>
<keyword evidence="14" id="KW-1185">Reference proteome</keyword>
<dbReference type="STRING" id="6832.A0A553PM73"/>
<dbReference type="GO" id="GO:0004656">
    <property type="term" value="F:procollagen-proline 4-dioxygenase activity"/>
    <property type="evidence" value="ECO:0007669"/>
    <property type="project" value="UniProtKB-EC"/>
</dbReference>
<evidence type="ECO:0000256" key="2">
    <source>
        <dbReference type="ARBA" id="ARBA00002035"/>
    </source>
</evidence>
<evidence type="ECO:0000313" key="13">
    <source>
        <dbReference type="EMBL" id="TRY78772.1"/>
    </source>
</evidence>
<protein>
    <recommendedName>
        <fullName evidence="5">procollagen-proline 4-dioxygenase</fullName>
        <ecNumber evidence="5">1.14.11.2</ecNumber>
    </recommendedName>
</protein>
<dbReference type="GO" id="GO:0031418">
    <property type="term" value="F:L-ascorbic acid binding"/>
    <property type="evidence" value="ECO:0007669"/>
    <property type="project" value="UniProtKB-KW"/>
</dbReference>
<dbReference type="InterPro" id="IPR005123">
    <property type="entry name" value="Oxoglu/Fe-dep_dioxygenase_dom"/>
</dbReference>
<evidence type="ECO:0000256" key="5">
    <source>
        <dbReference type="ARBA" id="ARBA00012269"/>
    </source>
</evidence>